<feature type="signal peptide" evidence="2">
    <location>
        <begin position="1"/>
        <end position="24"/>
    </location>
</feature>
<feature type="chain" id="PRO_5008147447" evidence="2">
    <location>
        <begin position="25"/>
        <end position="573"/>
    </location>
</feature>
<reference evidence="5" key="2">
    <citation type="submission" date="2016-06" db="UniProtKB">
        <authorList>
            <consortium name="WormBaseParasite"/>
        </authorList>
    </citation>
    <scope>IDENTIFICATION</scope>
</reference>
<feature type="compositionally biased region" description="Basic and acidic residues" evidence="1">
    <location>
        <begin position="163"/>
        <end position="176"/>
    </location>
</feature>
<keyword evidence="4" id="KW-1185">Reference proteome</keyword>
<dbReference type="PANTHER" id="PTHR37435">
    <property type="entry name" value="PROTEIN CBG14344"/>
    <property type="match status" value="1"/>
</dbReference>
<organism evidence="4 5">
    <name type="scientific">Globodera pallida</name>
    <name type="common">Potato cyst nematode worm</name>
    <name type="synonym">Heterodera pallida</name>
    <dbReference type="NCBI Taxonomy" id="36090"/>
    <lineage>
        <taxon>Eukaryota</taxon>
        <taxon>Metazoa</taxon>
        <taxon>Ecdysozoa</taxon>
        <taxon>Nematoda</taxon>
        <taxon>Chromadorea</taxon>
        <taxon>Rhabditida</taxon>
        <taxon>Tylenchina</taxon>
        <taxon>Tylenchomorpha</taxon>
        <taxon>Tylenchoidea</taxon>
        <taxon>Heteroderidae</taxon>
        <taxon>Heteroderinae</taxon>
        <taxon>Globodera</taxon>
    </lineage>
</organism>
<dbReference type="Proteomes" id="UP000050741">
    <property type="component" value="Unassembled WGS sequence"/>
</dbReference>
<dbReference type="PANTHER" id="PTHR37435:SF5">
    <property type="entry name" value="SECRETED PROTEIN"/>
    <property type="match status" value="1"/>
</dbReference>
<evidence type="ECO:0000313" key="5">
    <source>
        <dbReference type="WBParaSite" id="GPLIN_001108700"/>
    </source>
</evidence>
<evidence type="ECO:0000259" key="3">
    <source>
        <dbReference type="Pfam" id="PF23626"/>
    </source>
</evidence>
<dbReference type="InterPro" id="IPR055352">
    <property type="entry name" value="CCD_aECM"/>
</dbReference>
<feature type="region of interest" description="Disordered" evidence="1">
    <location>
        <begin position="26"/>
        <end position="79"/>
    </location>
</feature>
<name>A0A183CDY3_GLOPA</name>
<feature type="compositionally biased region" description="Basic and acidic residues" evidence="1">
    <location>
        <begin position="133"/>
        <end position="142"/>
    </location>
</feature>
<feature type="region of interest" description="Disordered" evidence="1">
    <location>
        <begin position="444"/>
        <end position="506"/>
    </location>
</feature>
<evidence type="ECO:0000256" key="2">
    <source>
        <dbReference type="SAM" id="SignalP"/>
    </source>
</evidence>
<protein>
    <submittedName>
        <fullName evidence="5">Mucin-5AC</fullName>
    </submittedName>
</protein>
<dbReference type="AlphaFoldDB" id="A0A183CDY3"/>
<keyword evidence="2" id="KW-0732">Signal</keyword>
<feature type="compositionally biased region" description="Low complexity" evidence="1">
    <location>
        <begin position="143"/>
        <end position="156"/>
    </location>
</feature>
<feature type="region of interest" description="Disordered" evidence="1">
    <location>
        <begin position="106"/>
        <end position="185"/>
    </location>
</feature>
<proteinExistence type="predicted"/>
<evidence type="ECO:0000313" key="4">
    <source>
        <dbReference type="Proteomes" id="UP000050741"/>
    </source>
</evidence>
<sequence length="573" mass="63442">MASLTLRVALLLVFAALLVVQCSSDSSDCSSDSDESSNGWGPWGPRRGGNGWGPRRFGPPPANNTGVGPAPFVPQPDNSTLPTMLKQLVIPVSARLTVSATSAGAFETSNKSSADNEEKDSQGTGGEMQVIRQGRERNKKSENSASLSSDNSAQLARVRQLRQSRDASTPRREESGGTKTTNAKTNGKAKRYKCFLVDDDDSEEKLAQQNSYFAGFQQRNFVRKHPADILGWEEGPRRSEGVGPRYLYASTKGTTAEPIIEYIEDDDNVNEAGVGTTMASAQQRTTMQVMAPKQHLNKFSMQTTTATTPHSKASDESQQGEDYVDEFGDDLYISTTRKPIQQQLQTMATTLKAQFKMPRARSIPGAAFDGGTNKIGDEKTEDKMGQFVPDVKIKATMRPFNVPIAPLPQTEPEKSEEILEEENKMAAERLSKEMQQQAQLIRITPLRKSAEQTKTESEKMKPKQLQNFEPVPQQNVQQQQPDNDEEQMTAPPAAAATVPRDSQGRPLILSPEHCKMVEHYSSLYGMKDVRSFVHNNCGFAKMYLPTATCAEIDILIASCYPQRNDQRKRKRRH</sequence>
<evidence type="ECO:0000256" key="1">
    <source>
        <dbReference type="SAM" id="MobiDB-lite"/>
    </source>
</evidence>
<feature type="compositionally biased region" description="Low complexity" evidence="1">
    <location>
        <begin position="26"/>
        <end position="45"/>
    </location>
</feature>
<dbReference type="Pfam" id="PF23626">
    <property type="entry name" value="CCD_aECM"/>
    <property type="match status" value="1"/>
</dbReference>
<reference evidence="4" key="1">
    <citation type="submission" date="2014-05" db="EMBL/GenBank/DDBJ databases">
        <title>The genome and life-stage specific transcriptomes of Globodera pallida elucidate key aspects of plant parasitism by a cyst nematode.</title>
        <authorList>
            <person name="Cotton J.A."/>
            <person name="Lilley C.J."/>
            <person name="Jones L.M."/>
            <person name="Kikuchi T."/>
            <person name="Reid A.J."/>
            <person name="Thorpe P."/>
            <person name="Tsai I.J."/>
            <person name="Beasley H."/>
            <person name="Blok V."/>
            <person name="Cock P.J.A."/>
            <person name="Van den Akker S.E."/>
            <person name="Holroyd N."/>
            <person name="Hunt M."/>
            <person name="Mantelin S."/>
            <person name="Naghra H."/>
            <person name="Pain A."/>
            <person name="Palomares-Rius J.E."/>
            <person name="Zarowiecki M."/>
            <person name="Berriman M."/>
            <person name="Jones J.T."/>
            <person name="Urwin P.E."/>
        </authorList>
    </citation>
    <scope>NUCLEOTIDE SEQUENCE [LARGE SCALE GENOMIC DNA]</scope>
    <source>
        <strain evidence="4">Lindley</strain>
    </source>
</reference>
<feature type="compositionally biased region" description="Low complexity" evidence="1">
    <location>
        <begin position="466"/>
        <end position="481"/>
    </location>
</feature>
<feature type="domain" description="aECM cysteine-cradle" evidence="3">
    <location>
        <begin position="511"/>
        <end position="561"/>
    </location>
</feature>
<accession>A0A183CDY3</accession>
<dbReference type="WBParaSite" id="GPLIN_001108700">
    <property type="protein sequence ID" value="GPLIN_001108700"/>
    <property type="gene ID" value="GPLIN_001108700"/>
</dbReference>
<feature type="compositionally biased region" description="Basic and acidic residues" evidence="1">
    <location>
        <begin position="448"/>
        <end position="461"/>
    </location>
</feature>